<keyword evidence="17 18" id="KW-1078">G1/S host cell cycle checkpoint dysregulation by virus</keyword>
<dbReference type="GO" id="GO:0030430">
    <property type="term" value="C:host cell cytoplasm"/>
    <property type="evidence" value="ECO:0007669"/>
    <property type="project" value="UniProtKB-SubCell"/>
</dbReference>
<dbReference type="GO" id="GO:0003677">
    <property type="term" value="F:DNA binding"/>
    <property type="evidence" value="ECO:0007669"/>
    <property type="project" value="UniProtKB-UniRule"/>
</dbReference>
<keyword evidence="10 18" id="KW-0805">Transcription regulation</keyword>
<evidence type="ECO:0000256" key="18">
    <source>
        <dbReference type="HAMAP-Rule" id="MF_04004"/>
    </source>
</evidence>
<dbReference type="GO" id="GO:0003700">
    <property type="term" value="F:DNA-binding transcription factor activity"/>
    <property type="evidence" value="ECO:0007669"/>
    <property type="project" value="UniProtKB-UniRule"/>
</dbReference>
<sequence length="100" mass="11290">MIGKEATIHDIVLEDLNELVQPIDLHCNEELPDEQEEEEELAPDRTPFKVIVYCGGSCGTKLRIFLLSTTYGIRLLEDLLLNELALLCPQCRDRIRHGGG</sequence>
<protein>
    <recommendedName>
        <fullName evidence="18 19">Protein E7</fullName>
    </recommendedName>
</protein>
<dbReference type="GO" id="GO:0039502">
    <property type="term" value="P:symbiont-mediated suppression of host type I interferon-mediated signaling pathway"/>
    <property type="evidence" value="ECO:0007669"/>
    <property type="project" value="UniProtKB-UniRule"/>
</dbReference>
<evidence type="ECO:0000256" key="4">
    <source>
        <dbReference type="ARBA" id="ARBA00022581"/>
    </source>
</evidence>
<keyword evidence="12 18" id="KW-0010">Activator</keyword>
<dbReference type="Pfam" id="PF00527">
    <property type="entry name" value="E7"/>
    <property type="match status" value="1"/>
</dbReference>
<accession>D2E907</accession>
<feature type="short sequence motif" description="LXCXE motif; interaction with host RB1 and TMEM173/STING" evidence="18">
    <location>
        <begin position="25"/>
        <end position="29"/>
    </location>
</feature>
<organism evidence="20 21">
    <name type="scientific">human papillomavirus 115</name>
    <dbReference type="NCBI Taxonomy" id="696746"/>
    <lineage>
        <taxon>Viruses</taxon>
        <taxon>Monodnaviria</taxon>
        <taxon>Shotokuvirae</taxon>
        <taxon>Cossaviricota</taxon>
        <taxon>Papovaviricetes</taxon>
        <taxon>Zurhausenvirales</taxon>
        <taxon>Papillomaviridae</taxon>
        <taxon>Firstpapillomavirinae</taxon>
        <taxon>Betapapillomavirus</taxon>
        <taxon>Betapapillomavirus 3</taxon>
    </lineage>
</organism>
<keyword evidence="14 18" id="KW-1035">Host cytoplasm</keyword>
<comment type="subcellular location">
    <subcellularLocation>
        <location evidence="18">Host cytoplasm</location>
    </subcellularLocation>
    <subcellularLocation>
        <location evidence="18">Host nucleus</location>
    </subcellularLocation>
    <text evidence="18">Predominantly found in the host nucleus.</text>
</comment>
<dbReference type="InterPro" id="IPR000148">
    <property type="entry name" value="Papilloma_E7"/>
</dbReference>
<evidence type="ECO:0000313" key="20">
    <source>
        <dbReference type="EMBL" id="ACZ58404.1"/>
    </source>
</evidence>
<keyword evidence="5 18" id="KW-1090">Inhibition of host innate immune response by virus</keyword>
<evidence type="ECO:0000313" key="21">
    <source>
        <dbReference type="Proteomes" id="UP000116758"/>
    </source>
</evidence>
<keyword evidence="8 18" id="KW-1114">Inhibition of host interferon signaling pathway by virus</keyword>
<comment type="function">
    <text evidence="19">E7 protein has both transforming and trans-activating activities.</text>
</comment>
<evidence type="ECO:0000256" key="14">
    <source>
        <dbReference type="ARBA" id="ARBA00023200"/>
    </source>
</evidence>
<keyword evidence="11 18" id="KW-0238">DNA-binding</keyword>
<comment type="subunit">
    <text evidence="18">Homodimer. Homooligomer. Interacts with host RB1; this interaction induces dissociation of RB1-E2F1 complex thereby disrupting RB1 activity. Interacts with host EP300; this interaction represses EP300 transcriptional activity. Interacts with protein E2; this interaction inhibits E7 oncogenic activity. Interacts with host TMEM173/STING; this interaction impairs the ability of TMEM173/STING to sense cytosolic DNA and promote the production of type I interferon (IFN-alpha and IFN-beta).</text>
</comment>
<reference evidence="20 21" key="1">
    <citation type="journal article" date="2009" name="Virology">
        <title>New generic primer system targeting mucosal/genital and cutaneous human papillomaviruses leads to the characterization of HPV 115, a novel Beta-papillomavirus species 3.</title>
        <authorList>
            <person name="Chouhy D."/>
            <person name="Gorosito M."/>
            <person name="Sanchez A."/>
            <person name="Serra E.C."/>
            <person name="Bergero A."/>
            <person name="Fernandez Bussy R."/>
            <person name="Giri A.A."/>
        </authorList>
    </citation>
    <scope>NUCLEOTIDE SEQUENCE [LARGE SCALE GENOMIC DNA]</scope>
    <source>
        <strain evidence="20">GC02</strain>
    </source>
</reference>
<keyword evidence="13 18" id="KW-0804">Transcription</keyword>
<dbReference type="GO" id="GO:0019904">
    <property type="term" value="F:protein domain specific binding"/>
    <property type="evidence" value="ECO:0007669"/>
    <property type="project" value="UniProtKB-UniRule"/>
</dbReference>
<evidence type="ECO:0000256" key="7">
    <source>
        <dbReference type="ARBA" id="ARBA00022771"/>
    </source>
</evidence>
<keyword evidence="7 18" id="KW-0863">Zinc-finger</keyword>
<keyword evidence="3 18" id="KW-1048">Host nucleus</keyword>
<comment type="similarity">
    <text evidence="18 19">Belongs to the papillomaviridae E7 protein family.</text>
</comment>
<dbReference type="GO" id="GO:0052170">
    <property type="term" value="P:symbiont-mediated suppression of host innate immune response"/>
    <property type="evidence" value="ECO:0007669"/>
    <property type="project" value="UniProtKB-KW"/>
</dbReference>
<dbReference type="PIRSF" id="PIRSF003407">
    <property type="entry name" value="Papvi_E7"/>
    <property type="match status" value="1"/>
</dbReference>
<evidence type="ECO:0000256" key="19">
    <source>
        <dbReference type="PIRNR" id="PIRNR003407"/>
    </source>
</evidence>
<dbReference type="GO" id="GO:0042025">
    <property type="term" value="C:host cell nucleus"/>
    <property type="evidence" value="ECO:0007669"/>
    <property type="project" value="UniProtKB-SubCell"/>
</dbReference>
<feature type="short sequence motif" description="Nuclear export signal" evidence="18">
    <location>
        <begin position="73"/>
        <end position="81"/>
    </location>
</feature>
<dbReference type="SUPFAM" id="SSF161234">
    <property type="entry name" value="E7 C-terminal domain-like"/>
    <property type="match status" value="1"/>
</dbReference>
<name>D2E907_9PAPI</name>
<evidence type="ECO:0000256" key="8">
    <source>
        <dbReference type="ARBA" id="ARBA00022830"/>
    </source>
</evidence>
<keyword evidence="2 18" id="KW-0244">Early protein</keyword>
<evidence type="ECO:0000256" key="6">
    <source>
        <dbReference type="ARBA" id="ARBA00022723"/>
    </source>
</evidence>
<dbReference type="EMBL" id="FJ947080">
    <property type="protein sequence ID" value="ACZ58404.1"/>
    <property type="molecule type" value="Genomic_DNA"/>
</dbReference>
<keyword evidence="15" id="KW-0922">Interferon antiviral system evasion</keyword>
<evidence type="ECO:0000256" key="17">
    <source>
        <dbReference type="ARBA" id="ARBA00023309"/>
    </source>
</evidence>
<evidence type="ECO:0000256" key="9">
    <source>
        <dbReference type="ARBA" id="ARBA00022833"/>
    </source>
</evidence>
<dbReference type="Gene3D" id="3.30.160.330">
    <property type="match status" value="1"/>
</dbReference>
<keyword evidence="4 18" id="KW-0945">Host-virus interaction</keyword>
<evidence type="ECO:0000256" key="12">
    <source>
        <dbReference type="ARBA" id="ARBA00023159"/>
    </source>
</evidence>
<dbReference type="GO" id="GO:0008270">
    <property type="term" value="F:zinc ion binding"/>
    <property type="evidence" value="ECO:0007669"/>
    <property type="project" value="UniProtKB-KW"/>
</dbReference>
<evidence type="ECO:0000256" key="1">
    <source>
        <dbReference type="ARBA" id="ARBA00022504"/>
    </source>
</evidence>
<dbReference type="GO" id="GO:0039645">
    <property type="term" value="P:symbiont-mediated perturbation of host cell cycle G1/S transition checkpoint"/>
    <property type="evidence" value="ECO:0007669"/>
    <property type="project" value="UniProtKB-UniRule"/>
</dbReference>
<keyword evidence="16 18" id="KW-0899">Viral immunoevasion</keyword>
<comment type="function">
    <text evidence="18">Plays a role in viral genome replication by driving entry of quiescent cells into the cell cycle. Stimulation of progression from G1 to S phase allows the virus to efficiently use the cellular DNA replicating machinery to achieve viral genome replication. E7 protein has both transforming and trans-activating activities. Induces the disassembly of the E2F1 transcription factor from RB1, with subsequent transcriptional activation of E2F1-regulated S-phase genes. Interferes with host histone deacetylation mediated by HDAC1 and HDAC2, leading to transcription activation. Plays also a role in the inhibition of both antiviral and antiproliferative functions of host interferon alpha. Interaction with host TMEM173/STING impairs the ability of TMEM173/STING to sense cytosolic DNA and promote the production of type I interferon (IFN-alpha and IFN-beta).</text>
</comment>
<evidence type="ECO:0000256" key="10">
    <source>
        <dbReference type="ARBA" id="ARBA00023015"/>
    </source>
</evidence>
<evidence type="ECO:0000256" key="16">
    <source>
        <dbReference type="ARBA" id="ARBA00023280"/>
    </source>
</evidence>
<keyword evidence="6 18" id="KW-0479">Metal-binding</keyword>
<evidence type="ECO:0000256" key="3">
    <source>
        <dbReference type="ARBA" id="ARBA00022562"/>
    </source>
</evidence>
<comment type="caution">
    <text evidence="18">Lacks conserved residue(s) required for the propagation of feature annotation.</text>
</comment>
<dbReference type="HAMAP" id="MF_04004">
    <property type="entry name" value="PPV_E7"/>
    <property type="match status" value="1"/>
</dbReference>
<gene>
    <name evidence="18 20" type="primary">E7</name>
    <name evidence="20" type="ORF">HpV115gp2</name>
</gene>
<evidence type="ECO:0000256" key="11">
    <source>
        <dbReference type="ARBA" id="ARBA00023125"/>
    </source>
</evidence>
<keyword evidence="9 18" id="KW-0862">Zinc</keyword>
<dbReference type="Proteomes" id="UP000116758">
    <property type="component" value="Segment"/>
</dbReference>
<evidence type="ECO:0000256" key="13">
    <source>
        <dbReference type="ARBA" id="ARBA00023163"/>
    </source>
</evidence>
<dbReference type="GO" id="GO:0006351">
    <property type="term" value="P:DNA-templated transcription"/>
    <property type="evidence" value="ECO:0007669"/>
    <property type="project" value="UniProtKB-UniRule"/>
</dbReference>
<proteinExistence type="inferred from homology"/>
<evidence type="ECO:0000256" key="15">
    <source>
        <dbReference type="ARBA" id="ARBA00023258"/>
    </source>
</evidence>
<keyword evidence="1 18" id="KW-1121">Modulation of host cell cycle by virus</keyword>
<evidence type="ECO:0000256" key="2">
    <source>
        <dbReference type="ARBA" id="ARBA00022518"/>
    </source>
</evidence>
<comment type="domain">
    <text evidence="18">The E7 terminal domain is an intrinsically disordered domain, whose flexibility and conformational transitions confer target adaptability to the oncoprotein. It allows adaptation to a variety of protein targets and exposes the PEST degradation sequence that regulates its turnover in the cell.</text>
</comment>
<comment type="PTM">
    <text evidence="18">Highly phosphorylated.</text>
</comment>
<evidence type="ECO:0000256" key="5">
    <source>
        <dbReference type="ARBA" id="ARBA00022632"/>
    </source>
</evidence>